<evidence type="ECO:0000313" key="1">
    <source>
        <dbReference type="EMBL" id="WFD02024.1"/>
    </source>
</evidence>
<proteinExistence type="predicted"/>
<dbReference type="AlphaFoldDB" id="A0AAF0DZS5"/>
<reference evidence="1" key="1">
    <citation type="submission" date="2023-03" db="EMBL/GenBank/DDBJ databases">
        <title>Mating type loci evolution in Malassezia.</title>
        <authorList>
            <person name="Coelho M.A."/>
        </authorList>
    </citation>
    <scope>NUCLEOTIDE SEQUENCE</scope>
    <source>
        <strain evidence="1">CBS 7876</strain>
    </source>
</reference>
<dbReference type="Proteomes" id="UP001214603">
    <property type="component" value="Chromosome 1"/>
</dbReference>
<sequence>MNPELEISLNNKAGTPVKPVNAANEKPDVPVDQEYYPRCPVGWGQTCTIA</sequence>
<dbReference type="EMBL" id="CP119934">
    <property type="protein sequence ID" value="WFD02024.1"/>
    <property type="molecule type" value="Genomic_DNA"/>
</dbReference>
<keyword evidence="2" id="KW-1185">Reference proteome</keyword>
<evidence type="ECO:0000313" key="2">
    <source>
        <dbReference type="Proteomes" id="UP001214603"/>
    </source>
</evidence>
<protein>
    <submittedName>
        <fullName evidence="1">Uncharacterized protein</fullName>
    </submittedName>
</protein>
<name>A0AAF0DZS5_9BASI</name>
<organism evidence="1 2">
    <name type="scientific">Malassezia obtusa</name>
    <dbReference type="NCBI Taxonomy" id="76774"/>
    <lineage>
        <taxon>Eukaryota</taxon>
        <taxon>Fungi</taxon>
        <taxon>Dikarya</taxon>
        <taxon>Basidiomycota</taxon>
        <taxon>Ustilaginomycotina</taxon>
        <taxon>Malasseziomycetes</taxon>
        <taxon>Malasseziales</taxon>
        <taxon>Malasseziaceae</taxon>
        <taxon>Malassezia</taxon>
    </lineage>
</organism>
<accession>A0AAF0DZS5</accession>
<gene>
    <name evidence="1" type="ORF">MOBT1_000705b</name>
</gene>